<comment type="caution">
    <text evidence="2">The sequence shown here is derived from an EMBL/GenBank/DDBJ whole genome shotgun (WGS) entry which is preliminary data.</text>
</comment>
<name>A0A235BN44_UNCW3</name>
<evidence type="ECO:0000313" key="2">
    <source>
        <dbReference type="EMBL" id="OYD13691.1"/>
    </source>
</evidence>
<accession>A0A235BN44</accession>
<gene>
    <name evidence="2" type="ORF">CH333_10395</name>
</gene>
<keyword evidence="1" id="KW-0732">Signal</keyword>
<feature type="signal peptide" evidence="1">
    <location>
        <begin position="1"/>
        <end position="25"/>
    </location>
</feature>
<proteinExistence type="predicted"/>
<organism evidence="2 3">
    <name type="scientific">candidate division WOR-3 bacterium JGI_Cruoil_03_44_89</name>
    <dbReference type="NCBI Taxonomy" id="1973748"/>
    <lineage>
        <taxon>Bacteria</taxon>
        <taxon>Bacteria division WOR-3</taxon>
    </lineage>
</organism>
<evidence type="ECO:0000313" key="3">
    <source>
        <dbReference type="Proteomes" id="UP000215215"/>
    </source>
</evidence>
<sequence length="185" mass="20981">MICLKKISLLFCVFVISMIAMQIFAQTEENEPDTVLMKLEEVLKKTNLTWEDLENIVKEREVANMMEQRIEEKGVGVYGLVQKEEKKYAQKLLESYGISPDLSDSVYMLVYTPKSFTFGMTKHIPIRKVDALCVPGTILHRGSLFLSPNVSKSSWAYAYEKDGHYVSIVATEAQTGTDIIVSVTR</sequence>
<evidence type="ECO:0000256" key="1">
    <source>
        <dbReference type="SAM" id="SignalP"/>
    </source>
</evidence>
<dbReference type="AlphaFoldDB" id="A0A235BN44"/>
<reference evidence="2 3" key="1">
    <citation type="submission" date="2017-07" db="EMBL/GenBank/DDBJ databases">
        <title>Recovery of genomes from metagenomes via a dereplication, aggregation, and scoring strategy.</title>
        <authorList>
            <person name="Sieber C.M."/>
            <person name="Probst A.J."/>
            <person name="Sharrar A."/>
            <person name="Thomas B.C."/>
            <person name="Hess M."/>
            <person name="Tringe S.G."/>
            <person name="Banfield J.F."/>
        </authorList>
    </citation>
    <scope>NUCLEOTIDE SEQUENCE [LARGE SCALE GENOMIC DNA]</scope>
    <source>
        <strain evidence="2">JGI_Cruoil_03_44_89</strain>
    </source>
</reference>
<dbReference type="Proteomes" id="UP000215215">
    <property type="component" value="Unassembled WGS sequence"/>
</dbReference>
<dbReference type="EMBL" id="NOZQ01000224">
    <property type="protein sequence ID" value="OYD13691.1"/>
    <property type="molecule type" value="Genomic_DNA"/>
</dbReference>
<protein>
    <submittedName>
        <fullName evidence="2">Uncharacterized protein</fullName>
    </submittedName>
</protein>
<feature type="chain" id="PRO_5013189631" evidence="1">
    <location>
        <begin position="26"/>
        <end position="185"/>
    </location>
</feature>